<dbReference type="Pfam" id="PF00254">
    <property type="entry name" value="FKBP_C"/>
    <property type="match status" value="1"/>
</dbReference>
<comment type="similarity">
    <text evidence="2 6">Belongs to the FKBP-type PPIase family.</text>
</comment>
<evidence type="ECO:0000256" key="2">
    <source>
        <dbReference type="ARBA" id="ARBA00006577"/>
    </source>
</evidence>
<dbReference type="EMBL" id="RWIT01000009">
    <property type="protein sequence ID" value="RSK47305.1"/>
    <property type="molecule type" value="Genomic_DNA"/>
</dbReference>
<keyword evidence="7" id="KW-0732">Signal</keyword>
<name>A0A3R9MJG4_9BACT</name>
<evidence type="ECO:0000256" key="3">
    <source>
        <dbReference type="ARBA" id="ARBA00023110"/>
    </source>
</evidence>
<comment type="catalytic activity">
    <reaction evidence="1 5 6">
        <text>[protein]-peptidylproline (omega=180) = [protein]-peptidylproline (omega=0)</text>
        <dbReference type="Rhea" id="RHEA:16237"/>
        <dbReference type="Rhea" id="RHEA-COMP:10747"/>
        <dbReference type="Rhea" id="RHEA-COMP:10748"/>
        <dbReference type="ChEBI" id="CHEBI:83833"/>
        <dbReference type="ChEBI" id="CHEBI:83834"/>
        <dbReference type="EC" id="5.2.1.8"/>
    </reaction>
</comment>
<dbReference type="PANTHER" id="PTHR43811">
    <property type="entry name" value="FKBP-TYPE PEPTIDYL-PROLYL CIS-TRANS ISOMERASE FKPA"/>
    <property type="match status" value="1"/>
</dbReference>
<accession>A0A3R9MJG4</accession>
<dbReference type="OrthoDB" id="9814548at2"/>
<evidence type="ECO:0000256" key="7">
    <source>
        <dbReference type="SAM" id="SignalP"/>
    </source>
</evidence>
<dbReference type="PANTHER" id="PTHR43811:SF19">
    <property type="entry name" value="39 KDA FK506-BINDING NUCLEAR PROTEIN"/>
    <property type="match status" value="1"/>
</dbReference>
<evidence type="ECO:0000256" key="6">
    <source>
        <dbReference type="RuleBase" id="RU003915"/>
    </source>
</evidence>
<comment type="caution">
    <text evidence="9">The sequence shown here is derived from an EMBL/GenBank/DDBJ whole genome shotgun (WGS) entry which is preliminary data.</text>
</comment>
<dbReference type="InterPro" id="IPR046357">
    <property type="entry name" value="PPIase_dom_sf"/>
</dbReference>
<dbReference type="EC" id="5.2.1.8" evidence="6"/>
<evidence type="ECO:0000256" key="1">
    <source>
        <dbReference type="ARBA" id="ARBA00000971"/>
    </source>
</evidence>
<feature type="domain" description="PPIase FKBP-type" evidence="8">
    <location>
        <begin position="85"/>
        <end position="179"/>
    </location>
</feature>
<dbReference type="AlphaFoldDB" id="A0A3R9MJG4"/>
<evidence type="ECO:0000259" key="8">
    <source>
        <dbReference type="PROSITE" id="PS50059"/>
    </source>
</evidence>
<keyword evidence="10" id="KW-1185">Reference proteome</keyword>
<sequence length="179" mass="19324">MKKTSLILSLLAFALAASPALTSCKSDTIYEQQAKLVEAQKKTDDATIQAYLSRHTITNYTRLESGVYLVPVTDGPASNPLIKAGQKVTTNYVGKFIDETNDGVVFDASSSNRTACGCFSFYNGSNGAIEGWTKATLQMRKGDRKLVLIPSYLAYGTSGYGTISGNTPLLFDLEILNVE</sequence>
<feature type="signal peptide" evidence="7">
    <location>
        <begin position="1"/>
        <end position="22"/>
    </location>
</feature>
<dbReference type="InterPro" id="IPR001179">
    <property type="entry name" value="PPIase_FKBP_dom"/>
</dbReference>
<keyword evidence="4 5" id="KW-0413">Isomerase</keyword>
<dbReference type="GO" id="GO:0003755">
    <property type="term" value="F:peptidyl-prolyl cis-trans isomerase activity"/>
    <property type="evidence" value="ECO:0007669"/>
    <property type="project" value="UniProtKB-UniRule"/>
</dbReference>
<evidence type="ECO:0000256" key="5">
    <source>
        <dbReference type="PROSITE-ProRule" id="PRU00277"/>
    </source>
</evidence>
<dbReference type="Gene3D" id="3.10.50.40">
    <property type="match status" value="1"/>
</dbReference>
<keyword evidence="3 5" id="KW-0697">Rotamase</keyword>
<dbReference type="PROSITE" id="PS51257">
    <property type="entry name" value="PROKAR_LIPOPROTEIN"/>
    <property type="match status" value="1"/>
</dbReference>
<organism evidence="9 10">
    <name type="scientific">Hymenobacter rigui</name>
    <dbReference type="NCBI Taxonomy" id="334424"/>
    <lineage>
        <taxon>Bacteria</taxon>
        <taxon>Pseudomonadati</taxon>
        <taxon>Bacteroidota</taxon>
        <taxon>Cytophagia</taxon>
        <taxon>Cytophagales</taxon>
        <taxon>Hymenobacteraceae</taxon>
        <taxon>Hymenobacter</taxon>
    </lineage>
</organism>
<proteinExistence type="inferred from homology"/>
<dbReference type="RefSeq" id="WP_125421818.1">
    <property type="nucleotide sequence ID" value="NZ_RWIT01000009.1"/>
</dbReference>
<reference evidence="9 10" key="1">
    <citation type="submission" date="2018-12" db="EMBL/GenBank/DDBJ databases">
        <authorList>
            <person name="Feng G."/>
            <person name="Zhu H."/>
        </authorList>
    </citation>
    <scope>NUCLEOTIDE SEQUENCE [LARGE SCALE GENOMIC DNA]</scope>
    <source>
        <strain evidence="9 10">KCTC 12533</strain>
    </source>
</reference>
<protein>
    <recommendedName>
        <fullName evidence="6">Peptidyl-prolyl cis-trans isomerase</fullName>
        <ecNumber evidence="6">5.2.1.8</ecNumber>
    </recommendedName>
</protein>
<dbReference type="PROSITE" id="PS50059">
    <property type="entry name" value="FKBP_PPIASE"/>
    <property type="match status" value="1"/>
</dbReference>
<evidence type="ECO:0000313" key="10">
    <source>
        <dbReference type="Proteomes" id="UP000273500"/>
    </source>
</evidence>
<dbReference type="SUPFAM" id="SSF54534">
    <property type="entry name" value="FKBP-like"/>
    <property type="match status" value="1"/>
</dbReference>
<feature type="chain" id="PRO_5018593737" description="Peptidyl-prolyl cis-trans isomerase" evidence="7">
    <location>
        <begin position="23"/>
        <end position="179"/>
    </location>
</feature>
<dbReference type="Proteomes" id="UP000273500">
    <property type="component" value="Unassembled WGS sequence"/>
</dbReference>
<evidence type="ECO:0000256" key="4">
    <source>
        <dbReference type="ARBA" id="ARBA00023235"/>
    </source>
</evidence>
<evidence type="ECO:0000313" key="9">
    <source>
        <dbReference type="EMBL" id="RSK47305.1"/>
    </source>
</evidence>
<gene>
    <name evidence="9" type="ORF">EI291_15415</name>
</gene>